<dbReference type="KEGG" id="fwa:DCMF_17410"/>
<dbReference type="PANTHER" id="PTHR39338">
    <property type="entry name" value="BLL5662 PROTEIN-RELATED"/>
    <property type="match status" value="1"/>
</dbReference>
<keyword evidence="2" id="KW-1185">Reference proteome</keyword>
<dbReference type="AlphaFoldDB" id="A0A3G1KV35"/>
<dbReference type="OrthoDB" id="9790469at2"/>
<dbReference type="PANTHER" id="PTHR39338:SF5">
    <property type="entry name" value="BLR6139 PROTEIN"/>
    <property type="match status" value="1"/>
</dbReference>
<reference evidence="1 2" key="1">
    <citation type="submission" date="2016-10" db="EMBL/GenBank/DDBJ databases">
        <title>Complete Genome Sequence of Peptococcaceae strain DCMF.</title>
        <authorList>
            <person name="Edwards R.J."/>
            <person name="Holland S.I."/>
            <person name="Deshpande N.P."/>
            <person name="Wong Y.K."/>
            <person name="Ertan H."/>
            <person name="Manefield M."/>
            <person name="Russell T.L."/>
            <person name="Lee M.J."/>
        </authorList>
    </citation>
    <scope>NUCLEOTIDE SEQUENCE [LARGE SCALE GENOMIC DNA]</scope>
    <source>
        <strain evidence="1 2">DCMF</strain>
    </source>
</reference>
<dbReference type="InterPro" id="IPR011195">
    <property type="entry name" value="UCP010256"/>
</dbReference>
<dbReference type="PIRSF" id="PIRSF010256">
    <property type="entry name" value="CoxE_vWa"/>
    <property type="match status" value="1"/>
</dbReference>
<evidence type="ECO:0000313" key="2">
    <source>
        <dbReference type="Proteomes" id="UP000323521"/>
    </source>
</evidence>
<dbReference type="RefSeq" id="WP_148135599.1">
    <property type="nucleotide sequence ID" value="NZ_CP017634.1"/>
</dbReference>
<dbReference type="Pfam" id="PF05762">
    <property type="entry name" value="VWA_CoxE"/>
    <property type="match status" value="1"/>
</dbReference>
<proteinExistence type="predicted"/>
<dbReference type="InterPro" id="IPR008912">
    <property type="entry name" value="Uncharacterised_CoxE"/>
</dbReference>
<dbReference type="Proteomes" id="UP000323521">
    <property type="component" value="Chromosome"/>
</dbReference>
<dbReference type="EMBL" id="CP017634">
    <property type="protein sequence ID" value="ATW26301.1"/>
    <property type="molecule type" value="Genomic_DNA"/>
</dbReference>
<organism evidence="1 2">
    <name type="scientific">Formimonas warabiya</name>
    <dbReference type="NCBI Taxonomy" id="1761012"/>
    <lineage>
        <taxon>Bacteria</taxon>
        <taxon>Bacillati</taxon>
        <taxon>Bacillota</taxon>
        <taxon>Clostridia</taxon>
        <taxon>Eubacteriales</taxon>
        <taxon>Peptococcaceae</taxon>
        <taxon>Candidatus Formimonas</taxon>
    </lineage>
</organism>
<protein>
    <recommendedName>
        <fullName evidence="3">VWA domain-containing protein</fullName>
    </recommendedName>
</protein>
<accession>A0A3G1KV35</accession>
<evidence type="ECO:0008006" key="3">
    <source>
        <dbReference type="Google" id="ProtNLM"/>
    </source>
</evidence>
<gene>
    <name evidence="1" type="ORF">DCMF_17410</name>
</gene>
<sequence>MEKRLLEFVNSLRSAGVRISPGEIVDCLEALKSYGIAEHRLFYRLLKATLIKSETDTPLFDLAFRLYFQEEVEKPEPLTSPGCCDGFASGVDGSGTGKAGMGAASRQLYHAIQEGQSQILISLAEKQLAQLTVGEEGIDQLLHQIKVSMEWFMVENAFEREGKEGEENAGILKDLEQYLRHRIEKLAVAQKGEQGLSDILWEENLKQKDLGALNEVQVKEMEKRVERLANKLASRYSYRFKPAKSGRVDMRRVLQKAARMGRTPERLFYQDKVMDRPRIVVLCDISGSVAVYSAFLLQLVYAMARRFADLRTFLFVDEIAEVTLPLKTGPVQDAVRQALQEARCSRLGISNFGQVFELFRLHYGEILHPKTTLVILGDAKNNWYPPRKEELRTISEQVHRIIWLNPEPKAKWNQDDSIIGLYGQSCSDVIECRNLDQLEQAVRKIV</sequence>
<name>A0A3G1KV35_FORW1</name>
<evidence type="ECO:0000313" key="1">
    <source>
        <dbReference type="EMBL" id="ATW26301.1"/>
    </source>
</evidence>